<keyword evidence="1" id="KW-1133">Transmembrane helix</keyword>
<keyword evidence="1" id="KW-0812">Transmembrane</keyword>
<evidence type="ECO:0000256" key="1">
    <source>
        <dbReference type="SAM" id="Phobius"/>
    </source>
</evidence>
<keyword evidence="3" id="KW-1185">Reference proteome</keyword>
<proteinExistence type="predicted"/>
<evidence type="ECO:0000313" key="3">
    <source>
        <dbReference type="Proteomes" id="UP001283361"/>
    </source>
</evidence>
<protein>
    <submittedName>
        <fullName evidence="2">Uncharacterized protein</fullName>
    </submittedName>
</protein>
<dbReference type="AlphaFoldDB" id="A0AAE0YLQ7"/>
<evidence type="ECO:0000313" key="2">
    <source>
        <dbReference type="EMBL" id="KAK3749859.1"/>
    </source>
</evidence>
<accession>A0AAE0YLQ7</accession>
<name>A0AAE0YLQ7_9GAST</name>
<keyword evidence="1" id="KW-0472">Membrane</keyword>
<reference evidence="2" key="1">
    <citation type="journal article" date="2023" name="G3 (Bethesda)">
        <title>A reference genome for the long-term kleptoplast-retaining sea slug Elysia crispata morphotype clarki.</title>
        <authorList>
            <person name="Eastman K.E."/>
            <person name="Pendleton A.L."/>
            <person name="Shaikh M.A."/>
            <person name="Suttiyut T."/>
            <person name="Ogas R."/>
            <person name="Tomko P."/>
            <person name="Gavelis G."/>
            <person name="Widhalm J.R."/>
            <person name="Wisecaver J.H."/>
        </authorList>
    </citation>
    <scope>NUCLEOTIDE SEQUENCE</scope>
    <source>
        <strain evidence="2">ECLA1</strain>
    </source>
</reference>
<dbReference type="Proteomes" id="UP001283361">
    <property type="component" value="Unassembled WGS sequence"/>
</dbReference>
<organism evidence="2 3">
    <name type="scientific">Elysia crispata</name>
    <name type="common">lettuce slug</name>
    <dbReference type="NCBI Taxonomy" id="231223"/>
    <lineage>
        <taxon>Eukaryota</taxon>
        <taxon>Metazoa</taxon>
        <taxon>Spiralia</taxon>
        <taxon>Lophotrochozoa</taxon>
        <taxon>Mollusca</taxon>
        <taxon>Gastropoda</taxon>
        <taxon>Heterobranchia</taxon>
        <taxon>Euthyneura</taxon>
        <taxon>Panpulmonata</taxon>
        <taxon>Sacoglossa</taxon>
        <taxon>Placobranchoidea</taxon>
        <taxon>Plakobranchidae</taxon>
        <taxon>Elysia</taxon>
    </lineage>
</organism>
<sequence>MSYPLTFIHLSRTFKTVLDLNFTLLPVPSKFKDINKETPSADLTVKDVFMMERLVPHNHVVQIDQPGDHKNSNDTKSAFHKKHSGSVTIASTQPATHPNHLAMFARKLDNDPFRENMVISIVSIFFCCCIGLMATFKASEASVTLSIVNNLIT</sequence>
<feature type="transmembrane region" description="Helical" evidence="1">
    <location>
        <begin position="116"/>
        <end position="136"/>
    </location>
</feature>
<gene>
    <name evidence="2" type="ORF">RRG08_066172</name>
</gene>
<dbReference type="EMBL" id="JAWDGP010005924">
    <property type="protein sequence ID" value="KAK3749859.1"/>
    <property type="molecule type" value="Genomic_DNA"/>
</dbReference>
<comment type="caution">
    <text evidence="2">The sequence shown here is derived from an EMBL/GenBank/DDBJ whole genome shotgun (WGS) entry which is preliminary data.</text>
</comment>